<dbReference type="Pfam" id="PF02417">
    <property type="entry name" value="Chromate_transp"/>
    <property type="match status" value="2"/>
</dbReference>
<proteinExistence type="inferred from homology"/>
<accession>A0A937XFS5</accession>
<keyword evidence="6 8" id="KW-0472">Membrane</keyword>
<feature type="transmembrane region" description="Helical" evidence="8">
    <location>
        <begin position="238"/>
        <end position="259"/>
    </location>
</feature>
<feature type="transmembrane region" description="Helical" evidence="8">
    <location>
        <begin position="392"/>
        <end position="411"/>
    </location>
</feature>
<keyword evidence="5 8" id="KW-1133">Transmembrane helix</keyword>
<evidence type="ECO:0000256" key="5">
    <source>
        <dbReference type="ARBA" id="ARBA00022989"/>
    </source>
</evidence>
<dbReference type="PANTHER" id="PTHR43663:SF1">
    <property type="entry name" value="CHROMATE TRANSPORTER"/>
    <property type="match status" value="1"/>
</dbReference>
<dbReference type="EMBL" id="VGIR01000035">
    <property type="protein sequence ID" value="MBM3331579.1"/>
    <property type="molecule type" value="Genomic_DNA"/>
</dbReference>
<dbReference type="GO" id="GO:0015109">
    <property type="term" value="F:chromate transmembrane transporter activity"/>
    <property type="evidence" value="ECO:0007669"/>
    <property type="project" value="InterPro"/>
</dbReference>
<feature type="transmembrane region" description="Helical" evidence="8">
    <location>
        <begin position="118"/>
        <end position="139"/>
    </location>
</feature>
<evidence type="ECO:0000256" key="3">
    <source>
        <dbReference type="ARBA" id="ARBA00022475"/>
    </source>
</evidence>
<comment type="subcellular location">
    <subcellularLocation>
        <location evidence="1">Cell membrane</location>
        <topology evidence="1">Multi-pass membrane protein</topology>
    </subcellularLocation>
</comment>
<evidence type="ECO:0000256" key="8">
    <source>
        <dbReference type="SAM" id="Phobius"/>
    </source>
</evidence>
<evidence type="ECO:0000313" key="9">
    <source>
        <dbReference type="EMBL" id="MBM3331579.1"/>
    </source>
</evidence>
<dbReference type="PANTHER" id="PTHR43663">
    <property type="entry name" value="CHROMATE TRANSPORT PROTEIN-RELATED"/>
    <property type="match status" value="1"/>
</dbReference>
<gene>
    <name evidence="9" type="primary">chrA</name>
    <name evidence="9" type="ORF">FJY68_06965</name>
</gene>
<feature type="transmembrane region" description="Helical" evidence="8">
    <location>
        <begin position="88"/>
        <end position="111"/>
    </location>
</feature>
<evidence type="ECO:0000313" key="10">
    <source>
        <dbReference type="Proteomes" id="UP000779900"/>
    </source>
</evidence>
<feature type="compositionally biased region" description="Basic and acidic residues" evidence="7">
    <location>
        <begin position="199"/>
        <end position="229"/>
    </location>
</feature>
<reference evidence="9" key="1">
    <citation type="submission" date="2019-03" db="EMBL/GenBank/DDBJ databases">
        <title>Lake Tanganyika Metagenome-Assembled Genomes (MAGs).</title>
        <authorList>
            <person name="Tran P."/>
        </authorList>
    </citation>
    <scope>NUCLEOTIDE SEQUENCE</scope>
    <source>
        <strain evidence="9">K_DeepCast_150m_m2_040</strain>
    </source>
</reference>
<keyword evidence="3" id="KW-1003">Cell membrane</keyword>
<feature type="transmembrane region" description="Helical" evidence="8">
    <location>
        <begin position="307"/>
        <end position="326"/>
    </location>
</feature>
<feature type="transmembrane region" description="Helical" evidence="8">
    <location>
        <begin position="151"/>
        <end position="183"/>
    </location>
</feature>
<feature type="transmembrane region" description="Helical" evidence="8">
    <location>
        <begin position="332"/>
        <end position="353"/>
    </location>
</feature>
<dbReference type="Proteomes" id="UP000779900">
    <property type="component" value="Unassembled WGS sequence"/>
</dbReference>
<evidence type="ECO:0000256" key="4">
    <source>
        <dbReference type="ARBA" id="ARBA00022692"/>
    </source>
</evidence>
<dbReference type="GO" id="GO:0005886">
    <property type="term" value="C:plasma membrane"/>
    <property type="evidence" value="ECO:0007669"/>
    <property type="project" value="UniProtKB-SubCell"/>
</dbReference>
<dbReference type="AlphaFoldDB" id="A0A937XFS5"/>
<dbReference type="NCBIfam" id="TIGR00937">
    <property type="entry name" value="2A51"/>
    <property type="match status" value="1"/>
</dbReference>
<name>A0A937XFS5_UNCW3</name>
<dbReference type="PIRSF" id="PIRSF004810">
    <property type="entry name" value="ChrA"/>
    <property type="match status" value="1"/>
</dbReference>
<comment type="similarity">
    <text evidence="2">Belongs to the chromate ion transporter (CHR) (TC 2.A.51) family.</text>
</comment>
<evidence type="ECO:0000256" key="6">
    <source>
        <dbReference type="ARBA" id="ARBA00023136"/>
    </source>
</evidence>
<organism evidence="9 10">
    <name type="scientific">candidate division WOR-3 bacterium</name>
    <dbReference type="NCBI Taxonomy" id="2052148"/>
    <lineage>
        <taxon>Bacteria</taxon>
        <taxon>Bacteria division WOR-3</taxon>
    </lineage>
</organism>
<feature type="transmembrane region" description="Helical" evidence="8">
    <location>
        <begin position="365"/>
        <end position="386"/>
    </location>
</feature>
<protein>
    <submittedName>
        <fullName evidence="9">Chromate efflux transporter</fullName>
    </submittedName>
</protein>
<comment type="caution">
    <text evidence="9">The sequence shown here is derived from an EMBL/GenBank/DDBJ whole genome shotgun (WGS) entry which is preliminary data.</text>
</comment>
<evidence type="ECO:0000256" key="7">
    <source>
        <dbReference type="SAM" id="MobiDB-lite"/>
    </source>
</evidence>
<dbReference type="InterPro" id="IPR052518">
    <property type="entry name" value="CHR_Transporter"/>
</dbReference>
<feature type="region of interest" description="Disordered" evidence="7">
    <location>
        <begin position="191"/>
        <end position="235"/>
    </location>
</feature>
<feature type="transmembrane region" description="Helical" evidence="8">
    <location>
        <begin position="265"/>
        <end position="287"/>
    </location>
</feature>
<sequence>MSATEGGAIPKRVSLRDIARVFAKVGTIGFGGGVGMLAIIRQEVVERRRWIDDAQLSVAVAMGQMLPGPFVPNYAEYIGYELRGMRGMVTAVVALLAPCFLLMCGLSYLYFRFGSVPLVTRLFSGVQPVVVGILAWATWSIGKANITNWRAVAIGVIAATALFLKVDVLLVVVGCGVLGMLLARKWSSGQVVKGSSGEPKAEGRRQKEEGRSEEGKPERTEARSQEPKAKRQNGGLPGLLSLSPLLPLLVVAGAVPGVWQKAGELALVFLKVGTVIFGGGFAAIPFLQHEVVDVHRWLSMREFIDGVALGQITPGPVAITAAFIGYKVLGFWGALIAALGTFLPSSLMLWGLIHVYRRVQYNGAVQGFLSGVMPAVTGMILTATVFVGKTAIAGPVQAVVAPLAFCLLLRYRIEPVWLILGGALVGVAV</sequence>
<feature type="transmembrane region" description="Helical" evidence="8">
    <location>
        <begin position="21"/>
        <end position="40"/>
    </location>
</feature>
<dbReference type="InterPro" id="IPR014047">
    <property type="entry name" value="Chr_Tranpt_l_chain"/>
</dbReference>
<keyword evidence="4 8" id="KW-0812">Transmembrane</keyword>
<evidence type="ECO:0000256" key="1">
    <source>
        <dbReference type="ARBA" id="ARBA00004651"/>
    </source>
</evidence>
<dbReference type="InterPro" id="IPR003370">
    <property type="entry name" value="Chromate_transpt"/>
</dbReference>
<evidence type="ECO:0000256" key="2">
    <source>
        <dbReference type="ARBA" id="ARBA00005262"/>
    </source>
</evidence>